<evidence type="ECO:0000256" key="3">
    <source>
        <dbReference type="ARBA" id="ARBA00022692"/>
    </source>
</evidence>
<evidence type="ECO:0000256" key="6">
    <source>
        <dbReference type="RuleBase" id="RU368066"/>
    </source>
</evidence>
<comment type="function">
    <text evidence="6">Probably involved in transport through the plasma membrane.</text>
</comment>
<keyword evidence="4 6" id="KW-1133">Transmembrane helix</keyword>
<dbReference type="AlphaFoldDB" id="A0A1L9X4D7"/>
<sequence length="760" mass="84344">MFSEYASRFLAQSQSRLVIHYDDARQKGHERLIQPPGNPRSLSSRSFLQRAAVDPYQTAASQLSNLAPGSRSPVHQAPLFYSATDEFREEDDETEHEREIADFYALQKSRRHFGINHLMDSSENDEDDRFLSSPEESVPQQVTRTVSKGKGIWSSWREGSLDDNAPNPQIFNKGLSAEPREEMQTKRMSFQRGENLVDVRLEDTLISDAHSEEATPPELGDDTPPSIQRFREKSGLRMSILGIGSSTLPPGPDNAEAQALFQGESSPASYQESITSVRVGSPVYDAFWGQLFFISIACLFATSFLIYLHTSTPSDLPKWGDTAYSTIHNSFFRLAIFTLVSISISLLWLALLRSYVRVLVYVIIFVVPAILYSFSLYSFISSFRGAWHGSSIQDKVMRWGSAIPFVIASAWIYNIIRSRRAIGRAVGILEFACRILAANIELLILGLGVLLLMVVWTWGWMLMFTRVFLTGHTSGSMLVFKDPSSWWLGAYYVLIYLWSLGVISGIQRTITAATVSQWYFHRYSTPAPTSRQIIQAAAYHCLSTSFGTACLSSLLVLLTRLPLLLLPKRISSVFSLCAYSLVPTPLAVITNPLALTYAAIHSQPLAVSARGLMQMTNLAPSAAMTPLHPRSFTWSREQCAPLVSYRLSKLILHAARLMMSLALGFGGWVSTARNFRVPSENGAIHGSLYAYMIGLIAGAIGWSILGAAESVIADIVDASIICWSSEVGTYGREARYCREAGWLFGQEPAPSVSYTVSSEP</sequence>
<feature type="transmembrane region" description="Helical" evidence="6">
    <location>
        <begin position="688"/>
        <end position="708"/>
    </location>
</feature>
<dbReference type="GO" id="GO:0022857">
    <property type="term" value="F:transmembrane transporter activity"/>
    <property type="evidence" value="ECO:0007669"/>
    <property type="project" value="UniProtKB-UniRule"/>
</dbReference>
<keyword evidence="5 6" id="KW-0472">Membrane</keyword>
<feature type="transmembrane region" description="Helical" evidence="6">
    <location>
        <begin position="650"/>
        <end position="668"/>
    </location>
</feature>
<dbReference type="OMA" id="LIVLWTW"/>
<dbReference type="VEuPathDB" id="FungiDB:ASPACDRAFT_76389"/>
<feature type="transmembrane region" description="Helical" evidence="6">
    <location>
        <begin position="436"/>
        <end position="459"/>
    </location>
</feature>
<feature type="transmembrane region" description="Helical" evidence="6">
    <location>
        <begin position="486"/>
        <end position="506"/>
    </location>
</feature>
<dbReference type="InterPro" id="IPR007603">
    <property type="entry name" value="Choline_transptr-like"/>
</dbReference>
<reference evidence="9" key="1">
    <citation type="journal article" date="2017" name="Genome Biol.">
        <title>Comparative genomics reveals high biological diversity and specific adaptations in the industrially and medically important fungal genus Aspergillus.</title>
        <authorList>
            <person name="de Vries R.P."/>
            <person name="Riley R."/>
            <person name="Wiebenga A."/>
            <person name="Aguilar-Osorio G."/>
            <person name="Amillis S."/>
            <person name="Uchima C.A."/>
            <person name="Anderluh G."/>
            <person name="Asadollahi M."/>
            <person name="Askin M."/>
            <person name="Barry K."/>
            <person name="Battaglia E."/>
            <person name="Bayram O."/>
            <person name="Benocci T."/>
            <person name="Braus-Stromeyer S.A."/>
            <person name="Caldana C."/>
            <person name="Canovas D."/>
            <person name="Cerqueira G.C."/>
            <person name="Chen F."/>
            <person name="Chen W."/>
            <person name="Choi C."/>
            <person name="Clum A."/>
            <person name="Dos Santos R.A."/>
            <person name="Damasio A.R."/>
            <person name="Diallinas G."/>
            <person name="Emri T."/>
            <person name="Fekete E."/>
            <person name="Flipphi M."/>
            <person name="Freyberg S."/>
            <person name="Gallo A."/>
            <person name="Gournas C."/>
            <person name="Habgood R."/>
            <person name="Hainaut M."/>
            <person name="Harispe M.L."/>
            <person name="Henrissat B."/>
            <person name="Hilden K.S."/>
            <person name="Hope R."/>
            <person name="Hossain A."/>
            <person name="Karabika E."/>
            <person name="Karaffa L."/>
            <person name="Karanyi Z."/>
            <person name="Krasevec N."/>
            <person name="Kuo A."/>
            <person name="Kusch H."/>
            <person name="LaButti K."/>
            <person name="Lagendijk E.L."/>
            <person name="Lapidus A."/>
            <person name="Levasseur A."/>
            <person name="Lindquist E."/>
            <person name="Lipzen A."/>
            <person name="Logrieco A.F."/>
            <person name="MacCabe A."/>
            <person name="Maekelae M.R."/>
            <person name="Malavazi I."/>
            <person name="Melin P."/>
            <person name="Meyer V."/>
            <person name="Mielnichuk N."/>
            <person name="Miskei M."/>
            <person name="Molnar A.P."/>
            <person name="Mule G."/>
            <person name="Ngan C.Y."/>
            <person name="Orejas M."/>
            <person name="Orosz E."/>
            <person name="Ouedraogo J.P."/>
            <person name="Overkamp K.M."/>
            <person name="Park H.-S."/>
            <person name="Perrone G."/>
            <person name="Piumi F."/>
            <person name="Punt P.J."/>
            <person name="Ram A.F."/>
            <person name="Ramon A."/>
            <person name="Rauscher S."/>
            <person name="Record E."/>
            <person name="Riano-Pachon D.M."/>
            <person name="Robert V."/>
            <person name="Roehrig J."/>
            <person name="Ruller R."/>
            <person name="Salamov A."/>
            <person name="Salih N.S."/>
            <person name="Samson R.A."/>
            <person name="Sandor E."/>
            <person name="Sanguinetti M."/>
            <person name="Schuetze T."/>
            <person name="Sepcic K."/>
            <person name="Shelest E."/>
            <person name="Sherlock G."/>
            <person name="Sophianopoulou V."/>
            <person name="Squina F.M."/>
            <person name="Sun H."/>
            <person name="Susca A."/>
            <person name="Todd R.B."/>
            <person name="Tsang A."/>
            <person name="Unkles S.E."/>
            <person name="van de Wiele N."/>
            <person name="van Rossen-Uffink D."/>
            <person name="Oliveira J.V."/>
            <person name="Vesth T.C."/>
            <person name="Visser J."/>
            <person name="Yu J.-H."/>
            <person name="Zhou M."/>
            <person name="Andersen M.R."/>
            <person name="Archer D.B."/>
            <person name="Baker S.E."/>
            <person name="Benoit I."/>
            <person name="Brakhage A.A."/>
            <person name="Braus G.H."/>
            <person name="Fischer R."/>
            <person name="Frisvad J.C."/>
            <person name="Goldman G.H."/>
            <person name="Houbraken J."/>
            <person name="Oakley B."/>
            <person name="Pocsi I."/>
            <person name="Scazzocchio C."/>
            <person name="Seiboth B."/>
            <person name="vanKuyk P.A."/>
            <person name="Wortman J."/>
            <person name="Dyer P.S."/>
            <person name="Grigoriev I.V."/>
        </authorList>
    </citation>
    <scope>NUCLEOTIDE SEQUENCE [LARGE SCALE GENOMIC DNA]</scope>
    <source>
        <strain evidence="9">ATCC 16872 / CBS 172.66 / WB 5094</strain>
    </source>
</reference>
<feature type="transmembrane region" description="Helical" evidence="6">
    <location>
        <begin position="399"/>
        <end position="416"/>
    </location>
</feature>
<gene>
    <name evidence="8" type="ORF">ASPACDRAFT_76389</name>
</gene>
<dbReference type="GO" id="GO:0005886">
    <property type="term" value="C:plasma membrane"/>
    <property type="evidence" value="ECO:0007669"/>
    <property type="project" value="UniProtKB-SubCell"/>
</dbReference>
<comment type="subcellular location">
    <subcellularLocation>
        <location evidence="6">Cell membrane</location>
        <topology evidence="6">Multi-pass membrane protein</topology>
    </subcellularLocation>
    <subcellularLocation>
        <location evidence="1">Membrane</location>
        <topology evidence="1">Multi-pass membrane protein</topology>
    </subcellularLocation>
</comment>
<dbReference type="PANTHER" id="PTHR12385:SF88">
    <property type="entry name" value="CHOLINE TRANSPORTER-LIKE PROTEIN CTL1"/>
    <property type="match status" value="1"/>
</dbReference>
<dbReference type="Pfam" id="PF04515">
    <property type="entry name" value="Choline_transpo"/>
    <property type="match status" value="1"/>
</dbReference>
<evidence type="ECO:0000256" key="5">
    <source>
        <dbReference type="ARBA" id="ARBA00023136"/>
    </source>
</evidence>
<evidence type="ECO:0000256" key="2">
    <source>
        <dbReference type="ARBA" id="ARBA00007168"/>
    </source>
</evidence>
<dbReference type="RefSeq" id="XP_020059655.1">
    <property type="nucleotide sequence ID" value="XM_020204697.1"/>
</dbReference>
<feature type="transmembrane region" description="Helical" evidence="6">
    <location>
        <begin position="578"/>
        <end position="600"/>
    </location>
</feature>
<comment type="similarity">
    <text evidence="2 6">Belongs to the CTL (choline transporter-like) family.</text>
</comment>
<evidence type="ECO:0000313" key="8">
    <source>
        <dbReference type="EMBL" id="OJK03316.1"/>
    </source>
</evidence>
<protein>
    <recommendedName>
        <fullName evidence="6">Protein PNS1</fullName>
    </recommendedName>
</protein>
<dbReference type="OrthoDB" id="420519at2759"/>
<accession>A0A1L9X4D7</accession>
<feature type="compositionally biased region" description="Polar residues" evidence="7">
    <location>
        <begin position="134"/>
        <end position="145"/>
    </location>
</feature>
<dbReference type="GeneID" id="30978511"/>
<feature type="transmembrane region" description="Helical" evidence="6">
    <location>
        <begin position="330"/>
        <end position="351"/>
    </location>
</feature>
<dbReference type="EMBL" id="KV878972">
    <property type="protein sequence ID" value="OJK03316.1"/>
    <property type="molecule type" value="Genomic_DNA"/>
</dbReference>
<dbReference type="PANTHER" id="PTHR12385">
    <property type="entry name" value="CHOLINE TRANSPORTER-LIKE (SLC FAMILY 44)"/>
    <property type="match status" value="1"/>
</dbReference>
<feature type="transmembrane region" description="Helical" evidence="6">
    <location>
        <begin position="291"/>
        <end position="310"/>
    </location>
</feature>
<evidence type="ECO:0000256" key="4">
    <source>
        <dbReference type="ARBA" id="ARBA00022989"/>
    </source>
</evidence>
<feature type="transmembrane region" description="Helical" evidence="6">
    <location>
        <begin position="537"/>
        <end position="558"/>
    </location>
</feature>
<keyword evidence="3 6" id="KW-0812">Transmembrane</keyword>
<dbReference type="Proteomes" id="UP000184546">
    <property type="component" value="Unassembled WGS sequence"/>
</dbReference>
<organism evidence="8 9">
    <name type="scientific">Aspergillus aculeatus (strain ATCC 16872 / CBS 172.66 / WB 5094)</name>
    <dbReference type="NCBI Taxonomy" id="690307"/>
    <lineage>
        <taxon>Eukaryota</taxon>
        <taxon>Fungi</taxon>
        <taxon>Dikarya</taxon>
        <taxon>Ascomycota</taxon>
        <taxon>Pezizomycotina</taxon>
        <taxon>Eurotiomycetes</taxon>
        <taxon>Eurotiomycetidae</taxon>
        <taxon>Eurotiales</taxon>
        <taxon>Aspergillaceae</taxon>
        <taxon>Aspergillus</taxon>
        <taxon>Aspergillus subgen. Circumdati</taxon>
    </lineage>
</organism>
<feature type="transmembrane region" description="Helical" evidence="6">
    <location>
        <begin position="358"/>
        <end position="379"/>
    </location>
</feature>
<proteinExistence type="inferred from homology"/>
<keyword evidence="9" id="KW-1185">Reference proteome</keyword>
<dbReference type="STRING" id="690307.A0A1L9X4D7"/>
<feature type="region of interest" description="Disordered" evidence="7">
    <location>
        <begin position="121"/>
        <end position="145"/>
    </location>
</feature>
<name>A0A1L9X4D7_ASPA1</name>
<evidence type="ECO:0000256" key="1">
    <source>
        <dbReference type="ARBA" id="ARBA00004141"/>
    </source>
</evidence>
<evidence type="ECO:0000256" key="7">
    <source>
        <dbReference type="SAM" id="MobiDB-lite"/>
    </source>
</evidence>
<evidence type="ECO:0000313" key="9">
    <source>
        <dbReference type="Proteomes" id="UP000184546"/>
    </source>
</evidence>